<keyword evidence="4" id="KW-0469">Meiosis</keyword>
<dbReference type="InterPro" id="IPR003960">
    <property type="entry name" value="ATPase_AAA_CS"/>
</dbReference>
<evidence type="ECO:0000256" key="3">
    <source>
        <dbReference type="ARBA" id="ARBA00022840"/>
    </source>
</evidence>
<comment type="similarity">
    <text evidence="1">Belongs to the AAA ATPase family. PCH2 subfamily.</text>
</comment>
<dbReference type="GO" id="GO:0007131">
    <property type="term" value="P:reciprocal meiotic recombination"/>
    <property type="evidence" value="ECO:0007669"/>
    <property type="project" value="TreeGrafter"/>
</dbReference>
<dbReference type="Pfam" id="PF23242">
    <property type="entry name" value="AAA_lid_TRIP13_C"/>
    <property type="match status" value="1"/>
</dbReference>
<feature type="compositionally biased region" description="Basic and acidic residues" evidence="6">
    <location>
        <begin position="501"/>
        <end position="516"/>
    </location>
</feature>
<sequence length="523" mass="57777">MPGTIHTFPSPPRPKQQKRLNGHAKPDGLAQENGHGGPSSSSSAPETLQHVSPTRSRSEAGSEIMDYDSDGEEMVDQGVLVHVEVRLHEGIAVNMSLMRRMVLGYIFDTLTVLTVGRDVQDWEEVDAFRNTVAQIRVAESSNGQTSVEIHEADVLVHVYSPSYEAPLESFGNDDEDSDDDEERVPSATVRQLPSLELDGLWENLIYADDIKSRLLNYIYSTTAFSDAGIDFNVVTWNRMVLLHGPPGTGKTSLCRALAQKLSIRLSKRYPRGAMVEINSHSLFSKWFSESGKLVQKLFSSINKMVDDPDCFVVVMIDEVESLTAARASAMNGNEPGDAVRVVNALLTQLDKLKMRQNVLVMTTSNIAGAIDPAFVDRADIKELVGLPPPEAIHWILASCLAQLVKGGMIKEQHVPSWQDVKHQQSMGNSTRNLGSQLFELAEKCHTYGLAGRFLRRLPVLAHARYIASALAASTTKPPSMRRWIQAMDKVVDDEHRSRMEIAAADGHRREEVERSRGVSTASA</sequence>
<dbReference type="GO" id="GO:0051598">
    <property type="term" value="P:meiotic recombination checkpoint signaling"/>
    <property type="evidence" value="ECO:0007669"/>
    <property type="project" value="TreeGrafter"/>
</dbReference>
<feature type="domain" description="AAA+ ATPase" evidence="7">
    <location>
        <begin position="236"/>
        <end position="388"/>
    </location>
</feature>
<feature type="compositionally biased region" description="Acidic residues" evidence="6">
    <location>
        <begin position="171"/>
        <end position="182"/>
    </location>
</feature>
<dbReference type="PANTHER" id="PTHR45991:SF1">
    <property type="entry name" value="PACHYTENE CHECKPOINT PROTEIN 2 HOMOLOG"/>
    <property type="match status" value="1"/>
</dbReference>
<dbReference type="SUPFAM" id="SSF52540">
    <property type="entry name" value="P-loop containing nucleoside triphosphate hydrolases"/>
    <property type="match status" value="1"/>
</dbReference>
<proteinExistence type="inferred from homology"/>
<dbReference type="Proteomes" id="UP001182556">
    <property type="component" value="Unassembled WGS sequence"/>
</dbReference>
<evidence type="ECO:0000313" key="9">
    <source>
        <dbReference type="Proteomes" id="UP001182556"/>
    </source>
</evidence>
<dbReference type="PROSITE" id="PS00674">
    <property type="entry name" value="AAA"/>
    <property type="match status" value="1"/>
</dbReference>
<dbReference type="InterPro" id="IPR003959">
    <property type="entry name" value="ATPase_AAA_core"/>
</dbReference>
<keyword evidence="3 5" id="KW-0067">ATP-binding</keyword>
<evidence type="ECO:0000256" key="6">
    <source>
        <dbReference type="SAM" id="MobiDB-lite"/>
    </source>
</evidence>
<dbReference type="GO" id="GO:0005694">
    <property type="term" value="C:chromosome"/>
    <property type="evidence" value="ECO:0007669"/>
    <property type="project" value="TreeGrafter"/>
</dbReference>
<evidence type="ECO:0000256" key="4">
    <source>
        <dbReference type="ARBA" id="ARBA00023254"/>
    </source>
</evidence>
<dbReference type="Pfam" id="PF00004">
    <property type="entry name" value="AAA"/>
    <property type="match status" value="1"/>
</dbReference>
<feature type="region of interest" description="Disordered" evidence="6">
    <location>
        <begin position="167"/>
        <end position="187"/>
    </location>
</feature>
<dbReference type="GO" id="GO:0005634">
    <property type="term" value="C:nucleus"/>
    <property type="evidence" value="ECO:0007669"/>
    <property type="project" value="TreeGrafter"/>
</dbReference>
<feature type="region of interest" description="Disordered" evidence="6">
    <location>
        <begin position="1"/>
        <end position="62"/>
    </location>
</feature>
<dbReference type="Pfam" id="PF23563">
    <property type="entry name" value="TRIP13_N"/>
    <property type="match status" value="1"/>
</dbReference>
<dbReference type="InterPro" id="IPR058249">
    <property type="entry name" value="Pch2_C"/>
</dbReference>
<evidence type="ECO:0000313" key="8">
    <source>
        <dbReference type="EMBL" id="KAK1926102.1"/>
    </source>
</evidence>
<keyword evidence="2 5" id="KW-0547">Nucleotide-binding</keyword>
<dbReference type="GO" id="GO:0005524">
    <property type="term" value="F:ATP binding"/>
    <property type="evidence" value="ECO:0007669"/>
    <property type="project" value="UniProtKB-KW"/>
</dbReference>
<dbReference type="GO" id="GO:0016887">
    <property type="term" value="F:ATP hydrolysis activity"/>
    <property type="evidence" value="ECO:0007669"/>
    <property type="project" value="InterPro"/>
</dbReference>
<gene>
    <name evidence="8" type="ORF">DB88DRAFT_480701</name>
</gene>
<dbReference type="PANTHER" id="PTHR45991">
    <property type="entry name" value="PACHYTENE CHECKPOINT PROTEIN 2"/>
    <property type="match status" value="1"/>
</dbReference>
<evidence type="ECO:0000259" key="7">
    <source>
        <dbReference type="SMART" id="SM00382"/>
    </source>
</evidence>
<name>A0AAD9FTS8_PAPLA</name>
<dbReference type="InterPro" id="IPR027417">
    <property type="entry name" value="P-loop_NTPase"/>
</dbReference>
<evidence type="ECO:0000256" key="1">
    <source>
        <dbReference type="ARBA" id="ARBA00007271"/>
    </source>
</evidence>
<dbReference type="FunFam" id="3.40.50.300:FF:001494">
    <property type="entry name" value="Pachytene checkpoint component Pch2"/>
    <property type="match status" value="1"/>
</dbReference>
<feature type="region of interest" description="Disordered" evidence="6">
    <location>
        <begin position="501"/>
        <end position="523"/>
    </location>
</feature>
<reference evidence="8" key="1">
    <citation type="submission" date="2023-02" db="EMBL/GenBank/DDBJ databases">
        <title>Identification and recombinant expression of a fungal hydrolase from Papiliotrema laurentii that hydrolyzes apple cutin and clears colloidal polyester polyurethane.</title>
        <authorList>
            <consortium name="DOE Joint Genome Institute"/>
            <person name="Roman V.A."/>
            <person name="Bojanowski C."/>
            <person name="Crable B.R."/>
            <person name="Wagner D.N."/>
            <person name="Hung C.S."/>
            <person name="Nadeau L.J."/>
            <person name="Schratz L."/>
            <person name="Haridas S."/>
            <person name="Pangilinan J."/>
            <person name="Lipzen A."/>
            <person name="Na H."/>
            <person name="Yan M."/>
            <person name="Ng V."/>
            <person name="Grigoriev I.V."/>
            <person name="Spatafora J.W."/>
            <person name="Barlow D."/>
            <person name="Biffinger J."/>
            <person name="Kelley-Loughnane N."/>
            <person name="Varaljay V.A."/>
            <person name="Crookes-Goodson W.J."/>
        </authorList>
    </citation>
    <scope>NUCLEOTIDE SEQUENCE</scope>
    <source>
        <strain evidence="8">5307AH</strain>
    </source>
</reference>
<keyword evidence="9" id="KW-1185">Reference proteome</keyword>
<feature type="compositionally biased region" description="Polar residues" evidence="6">
    <location>
        <begin position="44"/>
        <end position="55"/>
    </location>
</feature>
<dbReference type="InterPro" id="IPR044539">
    <property type="entry name" value="Pch2-like"/>
</dbReference>
<accession>A0AAD9FTS8</accession>
<dbReference type="InterPro" id="IPR003593">
    <property type="entry name" value="AAA+_ATPase"/>
</dbReference>
<dbReference type="EMBL" id="JAODAN010000002">
    <property type="protein sequence ID" value="KAK1926102.1"/>
    <property type="molecule type" value="Genomic_DNA"/>
</dbReference>
<evidence type="ECO:0000256" key="2">
    <source>
        <dbReference type="ARBA" id="ARBA00022741"/>
    </source>
</evidence>
<comment type="caution">
    <text evidence="8">The sequence shown here is derived from an EMBL/GenBank/DDBJ whole genome shotgun (WGS) entry which is preliminary data.</text>
</comment>
<protein>
    <submittedName>
        <fullName evidence="8">Regulation of meiosis-related protein</fullName>
    </submittedName>
</protein>
<dbReference type="Gene3D" id="3.40.50.300">
    <property type="entry name" value="P-loop containing nucleotide triphosphate hydrolases"/>
    <property type="match status" value="1"/>
</dbReference>
<organism evidence="8 9">
    <name type="scientific">Papiliotrema laurentii</name>
    <name type="common">Cryptococcus laurentii</name>
    <dbReference type="NCBI Taxonomy" id="5418"/>
    <lineage>
        <taxon>Eukaryota</taxon>
        <taxon>Fungi</taxon>
        <taxon>Dikarya</taxon>
        <taxon>Basidiomycota</taxon>
        <taxon>Agaricomycotina</taxon>
        <taxon>Tremellomycetes</taxon>
        <taxon>Tremellales</taxon>
        <taxon>Rhynchogastremaceae</taxon>
        <taxon>Papiliotrema</taxon>
    </lineage>
</organism>
<evidence type="ECO:0000256" key="5">
    <source>
        <dbReference type="RuleBase" id="RU003651"/>
    </source>
</evidence>
<dbReference type="SMART" id="SM00382">
    <property type="entry name" value="AAA"/>
    <property type="match status" value="1"/>
</dbReference>
<dbReference type="AlphaFoldDB" id="A0AAD9FTS8"/>